<sequence>MHANEMVATFERGSPGCVRLAVRILLFAECGRTRSRRSRFHLLSVAERCLAVGLVVRRRRVLVLLGLVLHHFGIESGDAVLGGFQRCMFSGRVYAVRSSSGHVLDLGEYLEF</sequence>
<reference evidence="1" key="1">
    <citation type="submission" date="2021-05" db="EMBL/GenBank/DDBJ databases">
        <authorList>
            <person name="Alioto T."/>
            <person name="Alioto T."/>
            <person name="Gomez Garrido J."/>
        </authorList>
    </citation>
    <scope>NUCLEOTIDE SEQUENCE</scope>
</reference>
<name>A0A8D8IPK4_CULPI</name>
<evidence type="ECO:0000313" key="1">
    <source>
        <dbReference type="EMBL" id="CAG6555361.1"/>
    </source>
</evidence>
<dbReference type="EMBL" id="HBUE01253902">
    <property type="protein sequence ID" value="CAG6555361.1"/>
    <property type="molecule type" value="Transcribed_RNA"/>
</dbReference>
<proteinExistence type="predicted"/>
<dbReference type="AlphaFoldDB" id="A0A8D8IPK4"/>
<dbReference type="EMBL" id="HBUE01148938">
    <property type="protein sequence ID" value="CAG6504085.1"/>
    <property type="molecule type" value="Transcribed_RNA"/>
</dbReference>
<accession>A0A8D8IPK4</accession>
<organism evidence="1">
    <name type="scientific">Culex pipiens</name>
    <name type="common">House mosquito</name>
    <dbReference type="NCBI Taxonomy" id="7175"/>
    <lineage>
        <taxon>Eukaryota</taxon>
        <taxon>Metazoa</taxon>
        <taxon>Ecdysozoa</taxon>
        <taxon>Arthropoda</taxon>
        <taxon>Hexapoda</taxon>
        <taxon>Insecta</taxon>
        <taxon>Pterygota</taxon>
        <taxon>Neoptera</taxon>
        <taxon>Endopterygota</taxon>
        <taxon>Diptera</taxon>
        <taxon>Nematocera</taxon>
        <taxon>Culicoidea</taxon>
        <taxon>Culicidae</taxon>
        <taxon>Culicinae</taxon>
        <taxon>Culicini</taxon>
        <taxon>Culex</taxon>
        <taxon>Culex</taxon>
    </lineage>
</organism>
<protein>
    <submittedName>
        <fullName evidence="1">(northern house mosquito) hypothetical protein</fullName>
    </submittedName>
</protein>